<evidence type="ECO:0000313" key="2">
    <source>
        <dbReference type="Proteomes" id="UP001165960"/>
    </source>
</evidence>
<name>A0ACC2T0L6_9FUNG</name>
<dbReference type="Proteomes" id="UP001165960">
    <property type="component" value="Unassembled WGS sequence"/>
</dbReference>
<comment type="caution">
    <text evidence="1">The sequence shown here is derived from an EMBL/GenBank/DDBJ whole genome shotgun (WGS) entry which is preliminary data.</text>
</comment>
<proteinExistence type="predicted"/>
<sequence>MSIKTLVDNVIVEIGFSGEEGITVERFWQFVTEYRETQEVTDPIFANLSETEHESASRKQVSGNESTSQSAGSLTEAYKSWIWPIFMAFPGISVQEIIKSSPIEVQERPNLKSLSYSEFHCKFHESLRIVVIASIRDKLLFGKAAILPSIHKELILCVAKTREGGIPQPVLSRTLNKEPKALYPIIKRLIRAGIIVRVPAIFDKAYTYNVLHKHFSPRNEVYSLYTNSAPSNMSNAAVKTPSASGLGITLTLALSKHALCKALEQSKDNFLGYGDLANILGIPYNKPHYRRRFRRLITSLVTKGYVIRCKAPKLNSKKVICGLKLVKAYSDSAPPAAPATQAVVGSIQYGVPMQHQIYLAILAAGDTGITSIDLRRQLYDMDRKIFEAYTDKLLKKTNDKTNQLVCFVWEFQGKLRFHRFFTREAFERLNLEGTLPKASEAKVDTQLEDVEVVEVESELIRPAPSITGAAREDALLALVHTRDAVVVTPELNKLLGDALGSSYKIDRKTLVRTIDKLVAENRLFKLLVKVKRLDGVIDMFPVLVDHDLGIDHPRVKEFVSQLREDACFKVRTITPTTYKNSSAYGDTYHNTSSKAKSTISQLIAASENGSPAIITSDDGSDPPSDPDDNHKTPAMQPQQRHGLVRSKIARLKLLHLGLLEIIAGSTCGLHKQRTISTRDIFTLLSLECYLSIVPTRKTSDELVEYTATPENLKNSVGSVPDSIHRLIFDLKVGYKKHFLGLLQILSAMGLLVPLSKDCIDDSGVVHIPKKPASSDSASLSQYYHLPELFNLRPLLKLDQEFVAIQTYSLKTPKAAAMMWLNLQIITTSHKDLLHPQYESPELADVMRSMTVSRNWTISYLYTSEQRSLMDSYIANRASSDPSNNPVLCQQLALQFKMWPFQIRSYFLHSAQKAKHLTLGQQRKKVRLAQLTESAVLPKRQRCSRRKKPSALSTSSKEPNTLRRRQPLCPMLDNELLHMYAIVKFRALGGNMSWVDITRELSGEGPDSHRRRVLTLLRYTTGQNRAAELINKWRAIYVKGISSGELQEKSICPITNQVTILTPDNPDPLDPNSYLPSSLPTSGFNLREQLDYFMANADYEPPAQPRSTAFRLPQSPSDIYTAYKVTFSQNSSLFNVSNVLFHLAPNTTIPLPAPGSTLSPNSELVSFHHNLYSDHYSSEVAFLDLARSQSFTTCFCNMSLDSPHITNHLSYDYAAEVTKVAIKMIMLAPKTTVNAILSTSFYSQFPHHVASRASQSLENDGSITKERLKKTFSTSNIRNTLNITCGYSANNYRPTDKFLAALLGVSPFHLFLLARLSHKELLRLTTSLSPPVSPFIGPGGVMALLSKLSSLELDLEPAHVPEAKNLAPARSNSRSKLIDTAFRHDFNVHVRLLDSPLYKSHPQSTSPVEPQAPTPDYNDSNVADELFCLIDTQGPAGLPVVQILEHFSQSQLEKALNRLVGTQPPLIYRVGMDVCRFVSKNHYKDWMICIQPSVFEDDLNASTTPEALMLVPHPWTSFNGTDNDRILAMHANATLTHIVKSPGISMALLLFQLQPLINRNDLYFLIEYLKEGNCIYSRHFVQPAKVGPFSPRESFREVPPPLWENIPHHPRGVTCYWPTPYFYLQRPDLSIVSEPPRLRSGMVPDIDPFMYSADEGVPPIFSESQNI</sequence>
<keyword evidence="2" id="KW-1185">Reference proteome</keyword>
<organism evidence="1 2">
    <name type="scientific">Entomophthora muscae</name>
    <dbReference type="NCBI Taxonomy" id="34485"/>
    <lineage>
        <taxon>Eukaryota</taxon>
        <taxon>Fungi</taxon>
        <taxon>Fungi incertae sedis</taxon>
        <taxon>Zoopagomycota</taxon>
        <taxon>Entomophthoromycotina</taxon>
        <taxon>Entomophthoromycetes</taxon>
        <taxon>Entomophthorales</taxon>
        <taxon>Entomophthoraceae</taxon>
        <taxon>Entomophthora</taxon>
    </lineage>
</organism>
<gene>
    <name evidence="1" type="ORF">DSO57_1031670</name>
</gene>
<protein>
    <submittedName>
        <fullName evidence="1">Uncharacterized protein</fullName>
    </submittedName>
</protein>
<dbReference type="EMBL" id="QTSX02003780">
    <property type="protein sequence ID" value="KAJ9068137.1"/>
    <property type="molecule type" value="Genomic_DNA"/>
</dbReference>
<accession>A0ACC2T0L6</accession>
<reference evidence="1" key="1">
    <citation type="submission" date="2022-04" db="EMBL/GenBank/DDBJ databases">
        <title>Genome of the entomopathogenic fungus Entomophthora muscae.</title>
        <authorList>
            <person name="Elya C."/>
            <person name="Lovett B.R."/>
            <person name="Lee E."/>
            <person name="Macias A.M."/>
            <person name="Hajek A.E."/>
            <person name="De Bivort B.L."/>
            <person name="Kasson M.T."/>
            <person name="De Fine Licht H.H."/>
            <person name="Stajich J.E."/>
        </authorList>
    </citation>
    <scope>NUCLEOTIDE SEQUENCE</scope>
    <source>
        <strain evidence="1">Berkeley</strain>
    </source>
</reference>
<evidence type="ECO:0000313" key="1">
    <source>
        <dbReference type="EMBL" id="KAJ9068137.1"/>
    </source>
</evidence>